<name>A0ABY3D7P8_9PSED</name>
<proteinExistence type="predicted"/>
<sequence>MAAVVWETARNTPAVLVERKLWQPCAAIAFAMTKYSMREYKYYFLLFLEILIDFYTFIRPAMNRGNRAGGLKFLMPTSLPTSGQSQVLLQLHPLFSFFQPLQARIPLAAERTAALFHRQAHVLSKLPEEPL</sequence>
<organism evidence="2 3">
    <name type="scientific">Pseudomonas alloputida</name>
    <dbReference type="NCBI Taxonomy" id="1940621"/>
    <lineage>
        <taxon>Bacteria</taxon>
        <taxon>Pseudomonadati</taxon>
        <taxon>Pseudomonadota</taxon>
        <taxon>Gammaproteobacteria</taxon>
        <taxon>Pseudomonadales</taxon>
        <taxon>Pseudomonadaceae</taxon>
        <taxon>Pseudomonas</taxon>
    </lineage>
</organism>
<protein>
    <submittedName>
        <fullName evidence="2">Uncharacterized protein</fullName>
    </submittedName>
</protein>
<keyword evidence="1" id="KW-0812">Transmembrane</keyword>
<keyword evidence="1" id="KW-0472">Membrane</keyword>
<evidence type="ECO:0000313" key="2">
    <source>
        <dbReference type="EMBL" id="TRZ61240.1"/>
    </source>
</evidence>
<keyword evidence="1" id="KW-1133">Transmembrane helix</keyword>
<reference evidence="2 3" key="1">
    <citation type="journal article" date="2019" name="Biocontrol Sci. Technol.">
        <title>Pseudomonas putida strain B2017 produced as technical grade active ingredient controls fungal and bacterial crop diseases.</title>
        <authorList>
            <person name="Oliver C."/>
            <person name="Hernandez I."/>
            <person name="Caminal M."/>
            <person name="Lara J.M."/>
            <person name="Fernandez C."/>
        </authorList>
    </citation>
    <scope>NUCLEOTIDE SEQUENCE [LARGE SCALE GENOMIC DNA]</scope>
    <source>
        <strain evidence="2 3">B2017</strain>
    </source>
</reference>
<dbReference type="EMBL" id="QWEF01000001">
    <property type="protein sequence ID" value="TRZ61240.1"/>
    <property type="molecule type" value="Genomic_DNA"/>
</dbReference>
<evidence type="ECO:0000256" key="1">
    <source>
        <dbReference type="SAM" id="Phobius"/>
    </source>
</evidence>
<dbReference type="RefSeq" id="WP_054888242.1">
    <property type="nucleotide sequence ID" value="NZ_QWEF01000001.1"/>
</dbReference>
<comment type="caution">
    <text evidence="2">The sequence shown here is derived from an EMBL/GenBank/DDBJ whole genome shotgun (WGS) entry which is preliminary data.</text>
</comment>
<evidence type="ECO:0000313" key="3">
    <source>
        <dbReference type="Proteomes" id="UP001165882"/>
    </source>
</evidence>
<feature type="transmembrane region" description="Helical" evidence="1">
    <location>
        <begin position="40"/>
        <end position="58"/>
    </location>
</feature>
<accession>A0ABY3D7P8</accession>
<gene>
    <name evidence="2" type="ORF">DZA28_15310</name>
</gene>
<keyword evidence="3" id="KW-1185">Reference proteome</keyword>
<dbReference type="Proteomes" id="UP001165882">
    <property type="component" value="Unassembled WGS sequence"/>
</dbReference>